<accession>A0A0G1BD01</accession>
<dbReference type="AlphaFoldDB" id="A0A0G1BD01"/>
<organism evidence="1 2">
    <name type="scientific">candidate division CPR1 bacterium GW2011_GWA2_42_17</name>
    <dbReference type="NCBI Taxonomy" id="1618341"/>
    <lineage>
        <taxon>Bacteria</taxon>
        <taxon>candidate division CPR1</taxon>
    </lineage>
</organism>
<comment type="caution">
    <text evidence="1">The sequence shown here is derived from an EMBL/GenBank/DDBJ whole genome shotgun (WGS) entry which is preliminary data.</text>
</comment>
<reference evidence="1 2" key="1">
    <citation type="journal article" date="2015" name="Nature">
        <title>rRNA introns, odd ribosomes, and small enigmatic genomes across a large radiation of phyla.</title>
        <authorList>
            <person name="Brown C.T."/>
            <person name="Hug L.A."/>
            <person name="Thomas B.C."/>
            <person name="Sharon I."/>
            <person name="Castelle C.J."/>
            <person name="Singh A."/>
            <person name="Wilkins M.J."/>
            <person name="Williams K.H."/>
            <person name="Banfield J.F."/>
        </authorList>
    </citation>
    <scope>NUCLEOTIDE SEQUENCE [LARGE SCALE GENOMIC DNA]</scope>
</reference>
<evidence type="ECO:0000313" key="1">
    <source>
        <dbReference type="EMBL" id="KKS44236.1"/>
    </source>
</evidence>
<dbReference type="Proteomes" id="UP000034875">
    <property type="component" value="Unassembled WGS sequence"/>
</dbReference>
<name>A0A0G1BD01_9BACT</name>
<protein>
    <recommendedName>
        <fullName evidence="3">Phage-Barnase-EndoU-ColicinE5/D-RelE like nuclease 3 domain-containing protein</fullName>
    </recommendedName>
</protein>
<gene>
    <name evidence="1" type="ORF">UV05_C0009G0015</name>
</gene>
<sequence>MTYAKYDELLKKKRTWYKAAQKSFCPILKEDIFFTSKGFRHLLYDGLGHARSRKERMYKVGLLPLVIPVIKSATKIDEYKPPAYSEKLKKMVEFWTLQSVVGKQNTTVTVVLRKIGTGNIHFYSVWKKQDRQKTKKPRD</sequence>
<dbReference type="EMBL" id="LCCZ01000009">
    <property type="protein sequence ID" value="KKS44236.1"/>
    <property type="molecule type" value="Genomic_DNA"/>
</dbReference>
<evidence type="ECO:0008006" key="3">
    <source>
        <dbReference type="Google" id="ProtNLM"/>
    </source>
</evidence>
<proteinExistence type="predicted"/>
<evidence type="ECO:0000313" key="2">
    <source>
        <dbReference type="Proteomes" id="UP000034875"/>
    </source>
</evidence>